<gene>
    <name evidence="11 13" type="primary">tmk</name>
    <name evidence="13" type="ORF">QLQ80_00655</name>
</gene>
<evidence type="ECO:0000256" key="9">
    <source>
        <dbReference type="ARBA" id="ARBA00048743"/>
    </source>
</evidence>
<dbReference type="GO" id="GO:0004798">
    <property type="term" value="F:dTMP kinase activity"/>
    <property type="evidence" value="ECO:0007669"/>
    <property type="project" value="UniProtKB-UniRule"/>
</dbReference>
<dbReference type="RefSeq" id="WP_283823850.1">
    <property type="nucleotide sequence ID" value="NZ_JASDAY010000026.1"/>
</dbReference>
<keyword evidence="5 11" id="KW-0545">Nucleotide biosynthesis</keyword>
<dbReference type="GO" id="GO:0005524">
    <property type="term" value="F:ATP binding"/>
    <property type="evidence" value="ECO:0007669"/>
    <property type="project" value="UniProtKB-UniRule"/>
</dbReference>
<evidence type="ECO:0000313" key="14">
    <source>
        <dbReference type="Proteomes" id="UP001224428"/>
    </source>
</evidence>
<dbReference type="FunFam" id="3.40.50.300:FF:000225">
    <property type="entry name" value="Thymidylate kinase"/>
    <property type="match status" value="1"/>
</dbReference>
<dbReference type="NCBIfam" id="TIGR00041">
    <property type="entry name" value="DTMP_kinase"/>
    <property type="match status" value="1"/>
</dbReference>
<dbReference type="GO" id="GO:0006227">
    <property type="term" value="P:dUDP biosynthetic process"/>
    <property type="evidence" value="ECO:0007669"/>
    <property type="project" value="TreeGrafter"/>
</dbReference>
<keyword evidence="4 11" id="KW-0808">Transferase</keyword>
<protein>
    <recommendedName>
        <fullName evidence="3 11">Thymidylate kinase</fullName>
        <ecNumber evidence="2 11">2.7.4.9</ecNumber>
    </recommendedName>
    <alternativeName>
        <fullName evidence="11">dTMP kinase</fullName>
    </alternativeName>
</protein>
<dbReference type="CDD" id="cd01672">
    <property type="entry name" value="TMPK"/>
    <property type="match status" value="1"/>
</dbReference>
<comment type="function">
    <text evidence="10 11">Phosphorylation of dTMP to form dTDP in both de novo and salvage pathways of dTTP synthesis.</text>
</comment>
<evidence type="ECO:0000256" key="5">
    <source>
        <dbReference type="ARBA" id="ARBA00022727"/>
    </source>
</evidence>
<dbReference type="EC" id="2.7.4.9" evidence="2 11"/>
<keyword evidence="7 11" id="KW-0418">Kinase</keyword>
<dbReference type="PANTHER" id="PTHR10344">
    <property type="entry name" value="THYMIDYLATE KINASE"/>
    <property type="match status" value="1"/>
</dbReference>
<dbReference type="GO" id="GO:0006235">
    <property type="term" value="P:dTTP biosynthetic process"/>
    <property type="evidence" value="ECO:0007669"/>
    <property type="project" value="UniProtKB-UniRule"/>
</dbReference>
<keyword evidence="6 11" id="KW-0547">Nucleotide-binding</keyword>
<evidence type="ECO:0000256" key="10">
    <source>
        <dbReference type="ARBA" id="ARBA00057735"/>
    </source>
</evidence>
<dbReference type="GO" id="GO:0005829">
    <property type="term" value="C:cytosol"/>
    <property type="evidence" value="ECO:0007669"/>
    <property type="project" value="TreeGrafter"/>
</dbReference>
<evidence type="ECO:0000256" key="6">
    <source>
        <dbReference type="ARBA" id="ARBA00022741"/>
    </source>
</evidence>
<keyword evidence="14" id="KW-1185">Reference proteome</keyword>
<organism evidence="13 14">
    <name type="scientific">Mycoplasma phocimorsus</name>
    <dbReference type="NCBI Taxonomy" id="3045839"/>
    <lineage>
        <taxon>Bacteria</taxon>
        <taxon>Bacillati</taxon>
        <taxon>Mycoplasmatota</taxon>
        <taxon>Mollicutes</taxon>
        <taxon>Mycoplasmataceae</taxon>
        <taxon>Mycoplasma</taxon>
    </lineage>
</organism>
<dbReference type="AlphaFoldDB" id="A0AAJ1PRN7"/>
<evidence type="ECO:0000313" key="13">
    <source>
        <dbReference type="EMBL" id="MDJ1645601.1"/>
    </source>
</evidence>
<evidence type="ECO:0000256" key="2">
    <source>
        <dbReference type="ARBA" id="ARBA00012980"/>
    </source>
</evidence>
<dbReference type="InterPro" id="IPR027417">
    <property type="entry name" value="P-loop_NTPase"/>
</dbReference>
<dbReference type="InterPro" id="IPR039430">
    <property type="entry name" value="Thymidylate_kin-like_dom"/>
</dbReference>
<evidence type="ECO:0000256" key="7">
    <source>
        <dbReference type="ARBA" id="ARBA00022777"/>
    </source>
</evidence>
<comment type="catalytic activity">
    <reaction evidence="9 11">
        <text>dTMP + ATP = dTDP + ADP</text>
        <dbReference type="Rhea" id="RHEA:13517"/>
        <dbReference type="ChEBI" id="CHEBI:30616"/>
        <dbReference type="ChEBI" id="CHEBI:58369"/>
        <dbReference type="ChEBI" id="CHEBI:63528"/>
        <dbReference type="ChEBI" id="CHEBI:456216"/>
        <dbReference type="EC" id="2.7.4.9"/>
    </reaction>
</comment>
<reference evidence="13" key="1">
    <citation type="submission" date="2023-05" db="EMBL/GenBank/DDBJ databases">
        <title>Mycoplasma phocimorsus sp. nov., isolated from Scandinavian patients with seal finger or septic arthritis after contact with seals.</title>
        <authorList>
            <person name="Skafte-Holm A."/>
            <person name="Pedersen T.R."/>
            <person name="Froelund M."/>
            <person name="Stegger M."/>
            <person name="Qvortrup K."/>
            <person name="Michaels D.L."/>
            <person name="Brown D.R."/>
            <person name="Jensen J.S."/>
        </authorList>
    </citation>
    <scope>NUCLEOTIDE SEQUENCE</scope>
    <source>
        <strain evidence="13">M5725</strain>
    </source>
</reference>
<dbReference type="Proteomes" id="UP001224428">
    <property type="component" value="Unassembled WGS sequence"/>
</dbReference>
<dbReference type="InterPro" id="IPR018094">
    <property type="entry name" value="Thymidylate_kinase"/>
</dbReference>
<evidence type="ECO:0000256" key="1">
    <source>
        <dbReference type="ARBA" id="ARBA00009776"/>
    </source>
</evidence>
<evidence type="ECO:0000256" key="3">
    <source>
        <dbReference type="ARBA" id="ARBA00017144"/>
    </source>
</evidence>
<comment type="similarity">
    <text evidence="1 11">Belongs to the thymidylate kinase family.</text>
</comment>
<evidence type="ECO:0000259" key="12">
    <source>
        <dbReference type="Pfam" id="PF02223"/>
    </source>
</evidence>
<accession>A0AAJ1PRN7</accession>
<dbReference type="GO" id="GO:0006233">
    <property type="term" value="P:dTDP biosynthetic process"/>
    <property type="evidence" value="ECO:0007669"/>
    <property type="project" value="InterPro"/>
</dbReference>
<keyword evidence="8 11" id="KW-0067">ATP-binding</keyword>
<sequence length="219" mass="25426">MFVTLEGIDGSGKSTVGRLLFKKILSEYPKLRPIFTREPGGFSSPSAEKIREIILDGNTDMSDWTEAILYSAARRIHLDGTIWPALKSNRLIICDRYIDSFYVYQGFGRGLGYDRVKKLTDLTIENTIPDLTLYFNLSFELSRERKFKVDKKELNRMDYEKEEFYKRLIHGYNIVIKDNPERIQVIDASASLKDVVDSCFKAIVKHPKFQQLLELHEQC</sequence>
<feature type="binding site" evidence="11">
    <location>
        <begin position="7"/>
        <end position="14"/>
    </location>
    <ligand>
        <name>ATP</name>
        <dbReference type="ChEBI" id="CHEBI:30616"/>
    </ligand>
</feature>
<dbReference type="SUPFAM" id="SSF52540">
    <property type="entry name" value="P-loop containing nucleoside triphosphate hydrolases"/>
    <property type="match status" value="1"/>
</dbReference>
<evidence type="ECO:0000256" key="4">
    <source>
        <dbReference type="ARBA" id="ARBA00022679"/>
    </source>
</evidence>
<dbReference type="HAMAP" id="MF_00165">
    <property type="entry name" value="Thymidylate_kinase"/>
    <property type="match status" value="1"/>
</dbReference>
<dbReference type="Gene3D" id="3.40.50.300">
    <property type="entry name" value="P-loop containing nucleotide triphosphate hydrolases"/>
    <property type="match status" value="1"/>
</dbReference>
<evidence type="ECO:0000256" key="8">
    <source>
        <dbReference type="ARBA" id="ARBA00022840"/>
    </source>
</evidence>
<proteinExistence type="inferred from homology"/>
<evidence type="ECO:0000256" key="11">
    <source>
        <dbReference type="HAMAP-Rule" id="MF_00165"/>
    </source>
</evidence>
<dbReference type="EMBL" id="JASDDP010000008">
    <property type="protein sequence ID" value="MDJ1645601.1"/>
    <property type="molecule type" value="Genomic_DNA"/>
</dbReference>
<dbReference type="PANTHER" id="PTHR10344:SF4">
    <property type="entry name" value="UMP-CMP KINASE 2, MITOCHONDRIAL"/>
    <property type="match status" value="1"/>
</dbReference>
<comment type="caution">
    <text evidence="13">The sequence shown here is derived from an EMBL/GenBank/DDBJ whole genome shotgun (WGS) entry which is preliminary data.</text>
</comment>
<dbReference type="Pfam" id="PF02223">
    <property type="entry name" value="Thymidylate_kin"/>
    <property type="match status" value="1"/>
</dbReference>
<feature type="domain" description="Thymidylate kinase-like" evidence="12">
    <location>
        <begin position="5"/>
        <end position="197"/>
    </location>
</feature>
<name>A0AAJ1PRN7_9MOLU</name>